<dbReference type="KEGG" id="eaj:Q3M24_21200"/>
<accession>A0AAU8LUE3</accession>
<sequence>MGATIAKIYDIVTQKKGYEGRMQFAQKTGVSKNKALKIKDSEENIRKFKMAAAEFIGENIDHLL</sequence>
<reference evidence="1" key="2">
    <citation type="submission" date="2024-06" db="EMBL/GenBank/DDBJ databases">
        <authorList>
            <person name="Plum-Jensen L.E."/>
            <person name="Schramm A."/>
            <person name="Marshall I.P.G."/>
        </authorList>
    </citation>
    <scope>NUCLEOTIDE SEQUENCE</scope>
    <source>
        <strain evidence="1">Rat1</strain>
    </source>
</reference>
<proteinExistence type="predicted"/>
<name>A0AAU8LUE3_9BACT</name>
<protein>
    <submittedName>
        <fullName evidence="1">Uncharacterized protein</fullName>
    </submittedName>
</protein>
<organism evidence="1">
    <name type="scientific">Candidatus Electrothrix aestuarii</name>
    <dbReference type="NCBI Taxonomy" id="3062594"/>
    <lineage>
        <taxon>Bacteria</taxon>
        <taxon>Pseudomonadati</taxon>
        <taxon>Thermodesulfobacteriota</taxon>
        <taxon>Desulfobulbia</taxon>
        <taxon>Desulfobulbales</taxon>
        <taxon>Desulfobulbaceae</taxon>
        <taxon>Candidatus Electrothrix</taxon>
    </lineage>
</organism>
<reference evidence="1" key="1">
    <citation type="journal article" date="2024" name="Syst. Appl. Microbiol.">
        <title>First single-strain enrichments of Electrothrix cable bacteria, description of E. aestuarii sp. nov. and E. rattekaaiensis sp. nov., and proposal of a cable bacteria taxonomy following the rules of the SeqCode.</title>
        <authorList>
            <person name="Plum-Jensen L.E."/>
            <person name="Schramm A."/>
            <person name="Marshall I.P.G."/>
        </authorList>
    </citation>
    <scope>NUCLEOTIDE SEQUENCE</scope>
    <source>
        <strain evidence="1">Rat1</strain>
    </source>
</reference>
<evidence type="ECO:0000313" key="1">
    <source>
        <dbReference type="EMBL" id="XCN72775.1"/>
    </source>
</evidence>
<dbReference type="AlphaFoldDB" id="A0AAU8LUE3"/>
<gene>
    <name evidence="1" type="ORF">Q3M24_21200</name>
</gene>
<dbReference type="EMBL" id="CP159373">
    <property type="protein sequence ID" value="XCN72775.1"/>
    <property type="molecule type" value="Genomic_DNA"/>
</dbReference>